<name>A0AC34QHW9_9BILA</name>
<reference evidence="2" key="1">
    <citation type="submission" date="2022-11" db="UniProtKB">
        <authorList>
            <consortium name="WormBaseParasite"/>
        </authorList>
    </citation>
    <scope>IDENTIFICATION</scope>
</reference>
<evidence type="ECO:0000313" key="2">
    <source>
        <dbReference type="WBParaSite" id="JU765_v2.g16517.t1"/>
    </source>
</evidence>
<accession>A0AC34QHW9</accession>
<evidence type="ECO:0000313" key="1">
    <source>
        <dbReference type="Proteomes" id="UP000887576"/>
    </source>
</evidence>
<sequence>MEEIKMSKKLLRTKIANILKVLTENEIQRQSLNVENKILTSKYLKNYNRISIYVSTSGEVVTDGLVKEFLKQGKTVFIPRFEKGVKEMKMLQLKNLEEFENLDSTLWGIRQHKIENPDDSYDKTGPLDLILMPMVAVTLSGKRLGHGMGFYDKFITNHVEKFQTRPKLIGLALKEQIVADLPTTEFDVTLDEIVTSD</sequence>
<protein>
    <submittedName>
        <fullName evidence="2">5-formyltetrahydrofolate cyclo-ligase</fullName>
    </submittedName>
</protein>
<organism evidence="1 2">
    <name type="scientific">Panagrolaimus sp. JU765</name>
    <dbReference type="NCBI Taxonomy" id="591449"/>
    <lineage>
        <taxon>Eukaryota</taxon>
        <taxon>Metazoa</taxon>
        <taxon>Ecdysozoa</taxon>
        <taxon>Nematoda</taxon>
        <taxon>Chromadorea</taxon>
        <taxon>Rhabditida</taxon>
        <taxon>Tylenchina</taxon>
        <taxon>Panagrolaimomorpha</taxon>
        <taxon>Panagrolaimoidea</taxon>
        <taxon>Panagrolaimidae</taxon>
        <taxon>Panagrolaimus</taxon>
    </lineage>
</organism>
<dbReference type="WBParaSite" id="JU765_v2.g16517.t1">
    <property type="protein sequence ID" value="JU765_v2.g16517.t1"/>
    <property type="gene ID" value="JU765_v2.g16517"/>
</dbReference>
<dbReference type="Proteomes" id="UP000887576">
    <property type="component" value="Unplaced"/>
</dbReference>
<proteinExistence type="predicted"/>